<gene>
    <name evidence="2" type="ORF">IDH41_25205</name>
</gene>
<sequence>MTLYFATVLPGLEHVLENEVRAKLADASLQRSERGKVFFRTSLPLKALMELRTADNLYQQIRRFRVGPHKIHLAEIERVLYELDLSLELVQTSGFIRFKVNASRAGKHTYSRFDAAEAAAAGIARRNPRLRLDPTGGHEIEFRLDLQEEEAVFSLRLTDAGFRYRHAQRSFTQAALRPSVAHALVWLSDPRAEDVVIDPCCGSGTILSERLAYPYCQIEGGDVSEAAVEASRENIGLHERLKLRRWDARRLPVDAGYADVIVTNLPFGRQISADEYIPQLYRDVFKEMKRVLNDEGRMLCLTDADAALRSAADHLQLSCSEIAAIHLKGLHPTLYRLWKA</sequence>
<protein>
    <submittedName>
        <fullName evidence="2">RNA methyltransferase</fullName>
    </submittedName>
</protein>
<dbReference type="AlphaFoldDB" id="A0A927CRL9"/>
<dbReference type="GO" id="GO:0030488">
    <property type="term" value="P:tRNA methylation"/>
    <property type="evidence" value="ECO:0007669"/>
    <property type="project" value="TreeGrafter"/>
</dbReference>
<dbReference type="InterPro" id="IPR029063">
    <property type="entry name" value="SAM-dependent_MTases_sf"/>
</dbReference>
<name>A0A927CRL9_9BACL</name>
<dbReference type="Gene3D" id="3.30.2130.30">
    <property type="match status" value="1"/>
</dbReference>
<dbReference type="Gene3D" id="3.40.50.150">
    <property type="entry name" value="Vaccinia Virus protein VP39"/>
    <property type="match status" value="1"/>
</dbReference>
<dbReference type="GO" id="GO:0016423">
    <property type="term" value="F:tRNA (guanine) methyltransferase activity"/>
    <property type="evidence" value="ECO:0007669"/>
    <property type="project" value="TreeGrafter"/>
</dbReference>
<accession>A0A927CRL9</accession>
<dbReference type="PANTHER" id="PTHR14911:SF13">
    <property type="entry name" value="TRNA (GUANINE(6)-N2)-METHYLTRANSFERASE THUMP3"/>
    <property type="match status" value="1"/>
</dbReference>
<dbReference type="PANTHER" id="PTHR14911">
    <property type="entry name" value="THUMP DOMAIN-CONTAINING"/>
    <property type="match status" value="1"/>
</dbReference>
<dbReference type="CDD" id="cd11715">
    <property type="entry name" value="THUMP_AdoMetMT"/>
    <property type="match status" value="1"/>
</dbReference>
<organism evidence="2 3">
    <name type="scientific">Paenibacillus arenilitoris</name>
    <dbReference type="NCBI Taxonomy" id="2772299"/>
    <lineage>
        <taxon>Bacteria</taxon>
        <taxon>Bacillati</taxon>
        <taxon>Bacillota</taxon>
        <taxon>Bacilli</taxon>
        <taxon>Bacillales</taxon>
        <taxon>Paenibacillaceae</taxon>
        <taxon>Paenibacillus</taxon>
    </lineage>
</organism>
<dbReference type="Pfam" id="PF01170">
    <property type="entry name" value="UPF0020"/>
    <property type="match status" value="1"/>
</dbReference>
<comment type="caution">
    <text evidence="2">The sequence shown here is derived from an EMBL/GenBank/DDBJ whole genome shotgun (WGS) entry which is preliminary data.</text>
</comment>
<evidence type="ECO:0000313" key="3">
    <source>
        <dbReference type="Proteomes" id="UP000632125"/>
    </source>
</evidence>
<reference evidence="2" key="1">
    <citation type="submission" date="2020-09" db="EMBL/GenBank/DDBJ databases">
        <title>A novel bacterium of genus Paenibacillus, isolated from South China Sea.</title>
        <authorList>
            <person name="Huang H."/>
            <person name="Mo K."/>
            <person name="Hu Y."/>
        </authorList>
    </citation>
    <scope>NUCLEOTIDE SEQUENCE</scope>
    <source>
        <strain evidence="2">IB182493</strain>
    </source>
</reference>
<keyword evidence="2" id="KW-0489">Methyltransferase</keyword>
<dbReference type="Proteomes" id="UP000632125">
    <property type="component" value="Unassembled WGS sequence"/>
</dbReference>
<evidence type="ECO:0000259" key="1">
    <source>
        <dbReference type="Pfam" id="PF01170"/>
    </source>
</evidence>
<dbReference type="RefSeq" id="WP_190866074.1">
    <property type="nucleotide sequence ID" value="NZ_JACXIY010000037.1"/>
</dbReference>
<dbReference type="SUPFAM" id="SSF53335">
    <property type="entry name" value="S-adenosyl-L-methionine-dependent methyltransferases"/>
    <property type="match status" value="1"/>
</dbReference>
<keyword evidence="2" id="KW-0808">Transferase</keyword>
<keyword evidence="3" id="KW-1185">Reference proteome</keyword>
<dbReference type="InterPro" id="IPR000241">
    <property type="entry name" value="RlmKL-like_Mtase"/>
</dbReference>
<dbReference type="CDD" id="cd02440">
    <property type="entry name" value="AdoMet_MTases"/>
    <property type="match status" value="1"/>
</dbReference>
<feature type="domain" description="Ribosomal RNA large subunit methyltransferase K/L-like methyltransferase" evidence="1">
    <location>
        <begin position="168"/>
        <end position="331"/>
    </location>
</feature>
<proteinExistence type="predicted"/>
<evidence type="ECO:0000313" key="2">
    <source>
        <dbReference type="EMBL" id="MBD2871882.1"/>
    </source>
</evidence>
<dbReference type="EMBL" id="JACXIY010000037">
    <property type="protein sequence ID" value="MBD2871882.1"/>
    <property type="molecule type" value="Genomic_DNA"/>
</dbReference>